<accession>A0ABR7M981</accession>
<dbReference type="InterPro" id="IPR039426">
    <property type="entry name" value="TonB-dep_rcpt-like"/>
</dbReference>
<keyword evidence="2 10" id="KW-0813">Transport</keyword>
<evidence type="ECO:0000256" key="6">
    <source>
        <dbReference type="ARBA" id="ARBA00023077"/>
    </source>
</evidence>
<evidence type="ECO:0000256" key="5">
    <source>
        <dbReference type="ARBA" id="ARBA00022729"/>
    </source>
</evidence>
<evidence type="ECO:0000256" key="7">
    <source>
        <dbReference type="ARBA" id="ARBA00023136"/>
    </source>
</evidence>
<dbReference type="InterPro" id="IPR000531">
    <property type="entry name" value="Beta-barrel_TonB"/>
</dbReference>
<keyword evidence="6 11" id="KW-0798">TonB box</keyword>
<organism evidence="14 15">
    <name type="scientific">Flavihumibacter stibioxidans</name>
    <dbReference type="NCBI Taxonomy" id="1834163"/>
    <lineage>
        <taxon>Bacteria</taxon>
        <taxon>Pseudomonadati</taxon>
        <taxon>Bacteroidota</taxon>
        <taxon>Chitinophagia</taxon>
        <taxon>Chitinophagales</taxon>
        <taxon>Chitinophagaceae</taxon>
        <taxon>Flavihumibacter</taxon>
    </lineage>
</organism>
<evidence type="ECO:0000256" key="10">
    <source>
        <dbReference type="PROSITE-ProRule" id="PRU01360"/>
    </source>
</evidence>
<evidence type="ECO:0000313" key="15">
    <source>
        <dbReference type="Proteomes" id="UP000765802"/>
    </source>
</evidence>
<dbReference type="Pfam" id="PF07715">
    <property type="entry name" value="Plug"/>
    <property type="match status" value="1"/>
</dbReference>
<dbReference type="PROSITE" id="PS52016">
    <property type="entry name" value="TONB_DEPENDENT_REC_3"/>
    <property type="match status" value="1"/>
</dbReference>
<comment type="similarity">
    <text evidence="10 11">Belongs to the TonB-dependent receptor family.</text>
</comment>
<name>A0ABR7M981_9BACT</name>
<dbReference type="Gene3D" id="2.40.170.20">
    <property type="entry name" value="TonB-dependent receptor, beta-barrel domain"/>
    <property type="match status" value="1"/>
</dbReference>
<comment type="subcellular location">
    <subcellularLocation>
        <location evidence="1 10">Cell outer membrane</location>
        <topology evidence="1 10">Multi-pass membrane protein</topology>
    </subcellularLocation>
</comment>
<evidence type="ECO:0000256" key="3">
    <source>
        <dbReference type="ARBA" id="ARBA00022452"/>
    </source>
</evidence>
<protein>
    <submittedName>
        <fullName evidence="14">TonB-dependent receptor</fullName>
    </submittedName>
</protein>
<dbReference type="PANTHER" id="PTHR30069:SF29">
    <property type="entry name" value="HEMOGLOBIN AND HEMOGLOBIN-HAPTOGLOBIN-BINDING PROTEIN 1-RELATED"/>
    <property type="match status" value="1"/>
</dbReference>
<keyword evidence="8 14" id="KW-0675">Receptor</keyword>
<evidence type="ECO:0000256" key="9">
    <source>
        <dbReference type="ARBA" id="ARBA00023237"/>
    </source>
</evidence>
<dbReference type="PANTHER" id="PTHR30069">
    <property type="entry name" value="TONB-DEPENDENT OUTER MEMBRANE RECEPTOR"/>
    <property type="match status" value="1"/>
</dbReference>
<gene>
    <name evidence="14" type="ORF">BC349_10710</name>
</gene>
<dbReference type="InterPro" id="IPR036942">
    <property type="entry name" value="Beta-barrel_TonB_sf"/>
</dbReference>
<keyword evidence="15" id="KW-1185">Reference proteome</keyword>
<proteinExistence type="inferred from homology"/>
<dbReference type="SUPFAM" id="SSF56935">
    <property type="entry name" value="Porins"/>
    <property type="match status" value="1"/>
</dbReference>
<dbReference type="Gene3D" id="2.170.130.10">
    <property type="entry name" value="TonB-dependent receptor, plug domain"/>
    <property type="match status" value="1"/>
</dbReference>
<evidence type="ECO:0000256" key="11">
    <source>
        <dbReference type="RuleBase" id="RU003357"/>
    </source>
</evidence>
<keyword evidence="4 10" id="KW-0812">Transmembrane</keyword>
<comment type="caution">
    <text evidence="14">The sequence shown here is derived from an EMBL/GenBank/DDBJ whole genome shotgun (WGS) entry which is preliminary data.</text>
</comment>
<evidence type="ECO:0000259" key="13">
    <source>
        <dbReference type="Pfam" id="PF07715"/>
    </source>
</evidence>
<evidence type="ECO:0000256" key="4">
    <source>
        <dbReference type="ARBA" id="ARBA00022692"/>
    </source>
</evidence>
<evidence type="ECO:0000313" key="14">
    <source>
        <dbReference type="EMBL" id="MBC6491507.1"/>
    </source>
</evidence>
<evidence type="ECO:0000256" key="8">
    <source>
        <dbReference type="ARBA" id="ARBA00023170"/>
    </source>
</evidence>
<dbReference type="EMBL" id="MBUA01000012">
    <property type="protein sequence ID" value="MBC6491507.1"/>
    <property type="molecule type" value="Genomic_DNA"/>
</dbReference>
<keyword evidence="5" id="KW-0732">Signal</keyword>
<dbReference type="InterPro" id="IPR037066">
    <property type="entry name" value="Plug_dom_sf"/>
</dbReference>
<keyword evidence="7 10" id="KW-0472">Membrane</keyword>
<evidence type="ECO:0000256" key="1">
    <source>
        <dbReference type="ARBA" id="ARBA00004571"/>
    </source>
</evidence>
<dbReference type="InterPro" id="IPR012910">
    <property type="entry name" value="Plug_dom"/>
</dbReference>
<evidence type="ECO:0000256" key="2">
    <source>
        <dbReference type="ARBA" id="ARBA00022448"/>
    </source>
</evidence>
<feature type="domain" description="TonB-dependent receptor-like beta-barrel" evidence="12">
    <location>
        <begin position="194"/>
        <end position="606"/>
    </location>
</feature>
<reference evidence="14 15" key="1">
    <citation type="submission" date="2016-07" db="EMBL/GenBank/DDBJ databases">
        <title>Genome analysis of Flavihumibacter stibioxidans YS-17.</title>
        <authorList>
            <person name="Shi K."/>
            <person name="Han Y."/>
            <person name="Wang G."/>
        </authorList>
    </citation>
    <scope>NUCLEOTIDE SEQUENCE [LARGE SCALE GENOMIC DNA]</scope>
    <source>
        <strain evidence="14 15">YS-17</strain>
    </source>
</reference>
<dbReference type="Pfam" id="PF00593">
    <property type="entry name" value="TonB_dep_Rec_b-barrel"/>
    <property type="match status" value="1"/>
</dbReference>
<keyword evidence="9 10" id="KW-0998">Cell outer membrane</keyword>
<dbReference type="Proteomes" id="UP000765802">
    <property type="component" value="Unassembled WGS sequence"/>
</dbReference>
<keyword evidence="3 10" id="KW-1134">Transmembrane beta strand</keyword>
<evidence type="ECO:0000259" key="12">
    <source>
        <dbReference type="Pfam" id="PF00593"/>
    </source>
</evidence>
<sequence>MASSLLPSQPLFAQDKNTDLDPVTITASLNPVQTSRTGRNVFVIKGDRFAQLPVHSVDELLRYLPGVEMQMRGPAGSQGDIVMRGGTFQQVLVLLDGMRLNDPNTGHFSGYIPIAPAEIDRIEILKGASSATYGSEAVGGVIHIITRTYAARKDSPETLAVQANGALGAYGFASLNAGTFLKKGNNIFSAGILSNHSDGQLQRGTRGFFHNNTVSLSASRFLSEKWKLSARAAFDQRDFGAQNFYTSFVSDTAKEKLSGTWAQMQVQRTGRRDRLTVDLGYKNMLDRFTYNSGSIPNSSRSELIQVLVRDEIRLREHTALTAGVQLINKKIASNDRGHHNLLQAGAFVVLNQQVGEKFSVNPALRVEWNESSKWELIPQVNLSYREGDFQFRASAGRTIRDADFTERYNNYNKSLVTGGRIGNPALNPESSFSYEAGADYFLNNHLKLSGTFFQRFHEQLIDWVNTPYANMPRKENLSPTGNYALAKNISKVNTRGVEGDIQFNQKTGDQQQIWASAGFTWIESAGTEATPSLYISSHARILTNLNLQYGYRNLTLSTAAIYKYRTAQEAKAIGARMEPGYFVLNGKLQYAIWKQQLGIFVQVDNIFDQSYQDLLGSVMPGRWVMGGISFRR</sequence>
<feature type="domain" description="TonB-dependent receptor plug" evidence="13">
    <location>
        <begin position="36"/>
        <end position="141"/>
    </location>
</feature>